<name>A0ABR4P350_9HELO</name>
<dbReference type="PANTHER" id="PTHR35392">
    <property type="entry name" value="ZN(II)2CYS6 TRANSCRIPTION FACTOR (EUROFUNG)-RELATED-RELATED"/>
    <property type="match status" value="1"/>
</dbReference>
<evidence type="ECO:0000313" key="3">
    <source>
        <dbReference type="EMBL" id="KAL3417738.1"/>
    </source>
</evidence>
<sequence>MRVTMIEVSASHSRRAGPPPFRKRTSRTATSQQRSTALSFYLNLQAQSQPQPYTKSHSESPLSTSNPVSYFDGQVDAQQQSPIQSTDLSHYTNLFNPTELSTSPTAVRPSFYQDGQFNHQWQSMLLATGQSMGLDQVASQFVDVSSPSTQNPIPLQMSSPELSMSWEDVPVPERNHRNSDVDNASLLEAQLGITSFGSCEYVTSPNHLGSSFSDYMIPSAETSLYGSPRSKNNLIQDLQIPAEYYHATGNNPTSMPSPASAGSPAYRDMFGFESESLAAVAGVASWMEDGANNSWATSNLPTSNTQPTLDHNFLFSWDTQGLVNETTERATFNGEQAAEYYAFAAPDQGPRVHPPMSIPTQDHIVATIWDGNGNGKNEDRRKSSQELISPRSRSGTPWQHSAEHHSHIFSVRSGIEKPKPTRGRMRPLTVKGKREALEVRNAGACWACHLSKVKCSPCSSGSPCEQCSRLHGKRRFCHLPCFNDPIDALNIFLIPGKMKLFW</sequence>
<dbReference type="CDD" id="cd00067">
    <property type="entry name" value="GAL4"/>
    <property type="match status" value="1"/>
</dbReference>
<dbReference type="InterPro" id="IPR001138">
    <property type="entry name" value="Zn2Cys6_DnaBD"/>
</dbReference>
<dbReference type="InterPro" id="IPR052973">
    <property type="entry name" value="Fungal_sec-metab_reg_TF"/>
</dbReference>
<evidence type="ECO:0000256" key="1">
    <source>
        <dbReference type="ARBA" id="ARBA00023242"/>
    </source>
</evidence>
<comment type="caution">
    <text evidence="3">The sequence shown here is derived from an EMBL/GenBank/DDBJ whole genome shotgun (WGS) entry which is preliminary data.</text>
</comment>
<proteinExistence type="predicted"/>
<evidence type="ECO:0008006" key="5">
    <source>
        <dbReference type="Google" id="ProtNLM"/>
    </source>
</evidence>
<dbReference type="EMBL" id="JBFCZG010000010">
    <property type="protein sequence ID" value="KAL3417738.1"/>
    <property type="molecule type" value="Genomic_DNA"/>
</dbReference>
<keyword evidence="4" id="KW-1185">Reference proteome</keyword>
<organism evidence="3 4">
    <name type="scientific">Phlyctema vagabunda</name>
    <dbReference type="NCBI Taxonomy" id="108571"/>
    <lineage>
        <taxon>Eukaryota</taxon>
        <taxon>Fungi</taxon>
        <taxon>Dikarya</taxon>
        <taxon>Ascomycota</taxon>
        <taxon>Pezizomycotina</taxon>
        <taxon>Leotiomycetes</taxon>
        <taxon>Helotiales</taxon>
        <taxon>Dermateaceae</taxon>
        <taxon>Phlyctema</taxon>
    </lineage>
</organism>
<accession>A0ABR4P350</accession>
<reference evidence="3 4" key="1">
    <citation type="submission" date="2024-06" db="EMBL/GenBank/DDBJ databases">
        <title>Complete genome of Phlyctema vagabunda strain 19-DSS-EL-015.</title>
        <authorList>
            <person name="Fiorenzani C."/>
        </authorList>
    </citation>
    <scope>NUCLEOTIDE SEQUENCE [LARGE SCALE GENOMIC DNA]</scope>
    <source>
        <strain evidence="3 4">19-DSS-EL-015</strain>
    </source>
</reference>
<feature type="region of interest" description="Disordered" evidence="2">
    <location>
        <begin position="48"/>
        <end position="67"/>
    </location>
</feature>
<feature type="region of interest" description="Disordered" evidence="2">
    <location>
        <begin position="1"/>
        <end position="32"/>
    </location>
</feature>
<keyword evidence="1" id="KW-0539">Nucleus</keyword>
<dbReference type="Proteomes" id="UP001629113">
    <property type="component" value="Unassembled WGS sequence"/>
</dbReference>
<feature type="region of interest" description="Disordered" evidence="2">
    <location>
        <begin position="369"/>
        <end position="404"/>
    </location>
</feature>
<gene>
    <name evidence="3" type="ORF">PVAG01_10748</name>
</gene>
<evidence type="ECO:0000256" key="2">
    <source>
        <dbReference type="SAM" id="MobiDB-lite"/>
    </source>
</evidence>
<protein>
    <recommendedName>
        <fullName evidence="5">Zn(2)-C6 fungal-type domain-containing protein</fullName>
    </recommendedName>
</protein>
<evidence type="ECO:0000313" key="4">
    <source>
        <dbReference type="Proteomes" id="UP001629113"/>
    </source>
</evidence>
<feature type="compositionally biased region" description="Polar residues" evidence="2">
    <location>
        <begin position="385"/>
        <end position="399"/>
    </location>
</feature>
<dbReference type="PANTHER" id="PTHR35392:SF5">
    <property type="entry name" value="ZN(2)-C6 FUNGAL-TYPE DOMAIN-CONTAINING PROTEIN"/>
    <property type="match status" value="1"/>
</dbReference>